<sequence>EAQALFGSTGIQVVTGHRFLGGYVLSVEGKKCFVDEKVNGWVKEVEKLSEVESVQPQAAHVAFCRSLQFRWRYLQRVLDGEDQPYQELSKVVRQSFMSAILGNPANEEECYLFSLPVNMGGLALTDPIRTTLTSYEASMEGSKELYELSTCFHRKTPIKCTGARKSSERRTQKSKRDPNRERKRIVKGNHGNDPTRKEESNKQISLRTLHM</sequence>
<evidence type="ECO:0000313" key="2">
    <source>
        <dbReference type="EMBL" id="JAF98613.1"/>
    </source>
</evidence>
<accession>A0A0A9VSC2</accession>
<feature type="compositionally biased region" description="Polar residues" evidence="1">
    <location>
        <begin position="202"/>
        <end position="211"/>
    </location>
</feature>
<reference evidence="2" key="2">
    <citation type="submission" date="2014-07" db="EMBL/GenBank/DDBJ databases">
        <authorList>
            <person name="Hull J."/>
        </authorList>
    </citation>
    <scope>NUCLEOTIDE SEQUENCE</scope>
</reference>
<gene>
    <name evidence="2" type="ORF">CM83_53386</name>
</gene>
<evidence type="ECO:0000256" key="1">
    <source>
        <dbReference type="SAM" id="MobiDB-lite"/>
    </source>
</evidence>
<feature type="compositionally biased region" description="Basic and acidic residues" evidence="1">
    <location>
        <begin position="165"/>
        <end position="180"/>
    </location>
</feature>
<feature type="non-terminal residue" evidence="2">
    <location>
        <position position="1"/>
    </location>
</feature>
<name>A0A0A9VSC2_LYGHE</name>
<organism evidence="2">
    <name type="scientific">Lygus hesperus</name>
    <name type="common">Western plant bug</name>
    <dbReference type="NCBI Taxonomy" id="30085"/>
    <lineage>
        <taxon>Eukaryota</taxon>
        <taxon>Metazoa</taxon>
        <taxon>Ecdysozoa</taxon>
        <taxon>Arthropoda</taxon>
        <taxon>Hexapoda</taxon>
        <taxon>Insecta</taxon>
        <taxon>Pterygota</taxon>
        <taxon>Neoptera</taxon>
        <taxon>Paraneoptera</taxon>
        <taxon>Hemiptera</taxon>
        <taxon>Heteroptera</taxon>
        <taxon>Panheteroptera</taxon>
        <taxon>Cimicomorpha</taxon>
        <taxon>Miridae</taxon>
        <taxon>Mirini</taxon>
        <taxon>Lygus</taxon>
    </lineage>
</organism>
<feature type="region of interest" description="Disordered" evidence="1">
    <location>
        <begin position="161"/>
        <end position="211"/>
    </location>
</feature>
<dbReference type="AlphaFoldDB" id="A0A0A9VSC2"/>
<protein>
    <submittedName>
        <fullName evidence="2">Uncharacterized protein</fullName>
    </submittedName>
</protein>
<proteinExistence type="predicted"/>
<reference evidence="2" key="1">
    <citation type="journal article" date="2014" name="PLoS ONE">
        <title>Transcriptome-Based Identification of ABC Transporters in the Western Tarnished Plant Bug Lygus hesperus.</title>
        <authorList>
            <person name="Hull J.J."/>
            <person name="Chaney K."/>
            <person name="Geib S.M."/>
            <person name="Fabrick J.A."/>
            <person name="Brent C.S."/>
            <person name="Walsh D."/>
            <person name="Lavine L.C."/>
        </authorList>
    </citation>
    <scope>NUCLEOTIDE SEQUENCE</scope>
</reference>
<dbReference type="EMBL" id="GBHO01044990">
    <property type="protein sequence ID" value="JAF98613.1"/>
    <property type="molecule type" value="Transcribed_RNA"/>
</dbReference>